<dbReference type="InterPro" id="IPR029068">
    <property type="entry name" value="Glyas_Bleomycin-R_OHBP_Dase"/>
</dbReference>
<dbReference type="Gene3D" id="3.10.180.10">
    <property type="entry name" value="2,3-Dihydroxybiphenyl 1,2-Dioxygenase, domain 1"/>
    <property type="match status" value="1"/>
</dbReference>
<proteinExistence type="predicted"/>
<dbReference type="GO" id="GO:0004493">
    <property type="term" value="F:methylmalonyl-CoA epimerase activity"/>
    <property type="evidence" value="ECO:0007669"/>
    <property type="project" value="TreeGrafter"/>
</dbReference>
<evidence type="ECO:0000313" key="3">
    <source>
        <dbReference type="EMBL" id="HHI49214.1"/>
    </source>
</evidence>
<dbReference type="GO" id="GO:0046491">
    <property type="term" value="P:L-methylmalonyl-CoA metabolic process"/>
    <property type="evidence" value="ECO:0007669"/>
    <property type="project" value="TreeGrafter"/>
</dbReference>
<dbReference type="SUPFAM" id="SSF54593">
    <property type="entry name" value="Glyoxalase/Bleomycin resistance protein/Dihydroxybiphenyl dioxygenase"/>
    <property type="match status" value="1"/>
</dbReference>
<dbReference type="InterPro" id="IPR037523">
    <property type="entry name" value="VOC_core"/>
</dbReference>
<dbReference type="AlphaFoldDB" id="A0A7J3UZK6"/>
<protein>
    <submittedName>
        <fullName evidence="3">VOC family protein</fullName>
    </submittedName>
</protein>
<dbReference type="GO" id="GO:0046872">
    <property type="term" value="F:metal ion binding"/>
    <property type="evidence" value="ECO:0007669"/>
    <property type="project" value="UniProtKB-KW"/>
</dbReference>
<dbReference type="PANTHER" id="PTHR43048">
    <property type="entry name" value="METHYLMALONYL-COA EPIMERASE"/>
    <property type="match status" value="1"/>
</dbReference>
<dbReference type="PANTHER" id="PTHR43048:SF3">
    <property type="entry name" value="METHYLMALONYL-COA EPIMERASE, MITOCHONDRIAL"/>
    <property type="match status" value="1"/>
</dbReference>
<dbReference type="EMBL" id="DRVT01000045">
    <property type="protein sequence ID" value="HHI49214.1"/>
    <property type="molecule type" value="Genomic_DNA"/>
</dbReference>
<name>A0A7J3UZK6_9CREN</name>
<evidence type="ECO:0000256" key="1">
    <source>
        <dbReference type="ARBA" id="ARBA00022723"/>
    </source>
</evidence>
<evidence type="ECO:0000259" key="2">
    <source>
        <dbReference type="PROSITE" id="PS51819"/>
    </source>
</evidence>
<dbReference type="InterPro" id="IPR051785">
    <property type="entry name" value="MMCE/EMCE_epimerase"/>
</dbReference>
<comment type="caution">
    <text evidence="3">The sequence shown here is derived from an EMBL/GenBank/DDBJ whole genome shotgun (WGS) entry which is preliminary data.</text>
</comment>
<gene>
    <name evidence="3" type="ORF">ENL91_03485</name>
</gene>
<keyword evidence="1" id="KW-0479">Metal-binding</keyword>
<organism evidence="3">
    <name type="scientific">Candidatus Methanosuratincola petrocarbonis</name>
    <name type="common">ex Vanwonterghem et al. 2016</name>
    <dbReference type="NCBI Taxonomy" id="1867261"/>
    <lineage>
        <taxon>Archaea</taxon>
        <taxon>Thermoproteota</taxon>
        <taxon>Methanosuratincolia</taxon>
        <taxon>Candidatus Methanomethylicales</taxon>
        <taxon>Candidatus Methanomethylicaceae</taxon>
        <taxon>Candidatus Methanosuratincola (ex Vanwonterghem et al. 2016)</taxon>
    </lineage>
</organism>
<dbReference type="PROSITE" id="PS51819">
    <property type="entry name" value="VOC"/>
    <property type="match status" value="1"/>
</dbReference>
<dbReference type="InterPro" id="IPR004360">
    <property type="entry name" value="Glyas_Fos-R_dOase_dom"/>
</dbReference>
<sequence>MTFEHIGLYARDPIALVEWYCTALGFTVVRRLERGDRPPVFFLRTDSGAQLEVLPTDRPPLARDLDSPGFSHLGLLVEDFAAFEQRLKAHNVKLWGVRTTSHGWKIGYFNDPEGNVLEIIQR</sequence>
<accession>A0A7J3UZK6</accession>
<dbReference type="CDD" id="cd06587">
    <property type="entry name" value="VOC"/>
    <property type="match status" value="1"/>
</dbReference>
<dbReference type="Pfam" id="PF00903">
    <property type="entry name" value="Glyoxalase"/>
    <property type="match status" value="1"/>
</dbReference>
<feature type="domain" description="VOC" evidence="2">
    <location>
        <begin position="2"/>
        <end position="122"/>
    </location>
</feature>
<reference evidence="3" key="1">
    <citation type="journal article" date="2020" name="mSystems">
        <title>Genome- and Community-Level Interaction Insights into Carbon Utilization and Element Cycling Functions of Hydrothermarchaeota in Hydrothermal Sediment.</title>
        <authorList>
            <person name="Zhou Z."/>
            <person name="Liu Y."/>
            <person name="Xu W."/>
            <person name="Pan J."/>
            <person name="Luo Z.H."/>
            <person name="Li M."/>
        </authorList>
    </citation>
    <scope>NUCLEOTIDE SEQUENCE [LARGE SCALE GENOMIC DNA]</scope>
    <source>
        <strain evidence="3">SpSt-1038</strain>
    </source>
</reference>